<accession>A0A9Q1AZY4</accession>
<dbReference type="AlphaFoldDB" id="A0A9Q1AZY4"/>
<dbReference type="Proteomes" id="UP001142489">
    <property type="component" value="Unassembled WGS sequence"/>
</dbReference>
<name>A0A9Q1AZY4_9SAUR</name>
<feature type="non-terminal residue" evidence="1">
    <location>
        <position position="1"/>
    </location>
</feature>
<protein>
    <submittedName>
        <fullName evidence="1">Uncharacterized protein</fullName>
    </submittedName>
</protein>
<gene>
    <name evidence="1" type="ORF">JRQ81_017784</name>
</gene>
<proteinExistence type="predicted"/>
<reference evidence="1" key="1">
    <citation type="journal article" date="2023" name="DNA Res.">
        <title>Chromosome-level genome assembly of Phrynocephalus forsythii using third-generation DNA sequencing and Hi-C analysis.</title>
        <authorList>
            <person name="Qi Y."/>
            <person name="Zhao W."/>
            <person name="Zhao Y."/>
            <person name="Niu C."/>
            <person name="Cao S."/>
            <person name="Zhang Y."/>
        </authorList>
    </citation>
    <scope>NUCLEOTIDE SEQUENCE</scope>
    <source>
        <tissue evidence="1">Muscle</tissue>
    </source>
</reference>
<comment type="caution">
    <text evidence="1">The sequence shown here is derived from an EMBL/GenBank/DDBJ whole genome shotgun (WGS) entry which is preliminary data.</text>
</comment>
<evidence type="ECO:0000313" key="1">
    <source>
        <dbReference type="EMBL" id="KAJ7324764.1"/>
    </source>
</evidence>
<keyword evidence="2" id="KW-1185">Reference proteome</keyword>
<evidence type="ECO:0000313" key="2">
    <source>
        <dbReference type="Proteomes" id="UP001142489"/>
    </source>
</evidence>
<organism evidence="1 2">
    <name type="scientific">Phrynocephalus forsythii</name>
    <dbReference type="NCBI Taxonomy" id="171643"/>
    <lineage>
        <taxon>Eukaryota</taxon>
        <taxon>Metazoa</taxon>
        <taxon>Chordata</taxon>
        <taxon>Craniata</taxon>
        <taxon>Vertebrata</taxon>
        <taxon>Euteleostomi</taxon>
        <taxon>Lepidosauria</taxon>
        <taxon>Squamata</taxon>
        <taxon>Bifurcata</taxon>
        <taxon>Unidentata</taxon>
        <taxon>Episquamata</taxon>
        <taxon>Toxicofera</taxon>
        <taxon>Iguania</taxon>
        <taxon>Acrodonta</taxon>
        <taxon>Agamidae</taxon>
        <taxon>Agaminae</taxon>
        <taxon>Phrynocephalus</taxon>
    </lineage>
</organism>
<dbReference type="EMBL" id="JAPFRF010000008">
    <property type="protein sequence ID" value="KAJ7324764.1"/>
    <property type="molecule type" value="Genomic_DNA"/>
</dbReference>
<sequence length="68" mass="7295">VVTRQALDAVGLRGRHFGTHSFHIDTVSTVSVMGFGTTDIQAQALVFRQLQNLCLPPSLTVKGGQRGC</sequence>